<keyword evidence="4" id="KW-1185">Reference proteome</keyword>
<evidence type="ECO:0000256" key="2">
    <source>
        <dbReference type="ARBA" id="ARBA00023242"/>
    </source>
</evidence>
<evidence type="ECO:0000313" key="5">
    <source>
        <dbReference type="WBParaSite" id="sdigi.contig48.g2908.t1"/>
    </source>
</evidence>
<dbReference type="AlphaFoldDB" id="A0A915Q254"/>
<sequence>MSMKDDKLTRLKRNASRLLQKVHEQTRAQQRRYAIWPVKWAGKPGKLSPLVFASHGWVCISSDMVKCEACGQYMSVLIPSLVHVDISVYQKSVRMLVSMVTMKHYVTCPYRYTSSGTCDASPLNVLSKDIVNQRYVRVANTRMGVANRQIMSVKGKEHKVDFQSNERRYETMKKLDFENIEVDISEVPSTVALETAVQKCKALICFGWQRSKYLDDAVVCTYCSRTVGLWLLRGHFFDVERQHHNWCIFAPNISRHTDGWQCRHFVLQCINSSKDLPITSWAAKAEVWKSTIIPRNIPSLT</sequence>
<dbReference type="Proteomes" id="UP000887581">
    <property type="component" value="Unplaced"/>
</dbReference>
<feature type="domain" description="C3HC-type" evidence="3">
    <location>
        <begin position="38"/>
        <end position="116"/>
    </location>
</feature>
<dbReference type="Pfam" id="PF07967">
    <property type="entry name" value="zf-C3HC"/>
    <property type="match status" value="1"/>
</dbReference>
<protein>
    <submittedName>
        <fullName evidence="5">C3HC-type domain-containing protein</fullName>
    </submittedName>
</protein>
<name>A0A915Q254_9BILA</name>
<evidence type="ECO:0000256" key="1">
    <source>
        <dbReference type="ARBA" id="ARBA00004123"/>
    </source>
</evidence>
<organism evidence="4 5">
    <name type="scientific">Setaria digitata</name>
    <dbReference type="NCBI Taxonomy" id="48799"/>
    <lineage>
        <taxon>Eukaryota</taxon>
        <taxon>Metazoa</taxon>
        <taxon>Ecdysozoa</taxon>
        <taxon>Nematoda</taxon>
        <taxon>Chromadorea</taxon>
        <taxon>Rhabditida</taxon>
        <taxon>Spirurina</taxon>
        <taxon>Spiruromorpha</taxon>
        <taxon>Filarioidea</taxon>
        <taxon>Setariidae</taxon>
        <taxon>Setaria</taxon>
    </lineage>
</organism>
<dbReference type="InterPro" id="IPR012935">
    <property type="entry name" value="NuBaID_N"/>
</dbReference>
<reference evidence="5" key="1">
    <citation type="submission" date="2022-11" db="UniProtKB">
        <authorList>
            <consortium name="WormBaseParasite"/>
        </authorList>
    </citation>
    <scope>IDENTIFICATION</scope>
</reference>
<accession>A0A915Q254</accession>
<comment type="subcellular location">
    <subcellularLocation>
        <location evidence="1">Nucleus</location>
    </subcellularLocation>
</comment>
<evidence type="ECO:0000259" key="3">
    <source>
        <dbReference type="Pfam" id="PF07967"/>
    </source>
</evidence>
<proteinExistence type="predicted"/>
<dbReference type="PANTHER" id="PTHR15835:SF6">
    <property type="entry name" value="ZINC FINGER C3HC-TYPE PROTEIN 1"/>
    <property type="match status" value="1"/>
</dbReference>
<keyword evidence="2" id="KW-0539">Nucleus</keyword>
<dbReference type="GO" id="GO:0005634">
    <property type="term" value="C:nucleus"/>
    <property type="evidence" value="ECO:0007669"/>
    <property type="project" value="UniProtKB-SubCell"/>
</dbReference>
<dbReference type="PANTHER" id="PTHR15835">
    <property type="entry name" value="NUCLEAR-INTERACTING PARTNER OF ALK"/>
    <property type="match status" value="1"/>
</dbReference>
<dbReference type="GO" id="GO:0008270">
    <property type="term" value="F:zinc ion binding"/>
    <property type="evidence" value="ECO:0007669"/>
    <property type="project" value="InterPro"/>
</dbReference>
<evidence type="ECO:0000313" key="4">
    <source>
        <dbReference type="Proteomes" id="UP000887581"/>
    </source>
</evidence>
<dbReference type="WBParaSite" id="sdigi.contig48.g2908.t1">
    <property type="protein sequence ID" value="sdigi.contig48.g2908.t1"/>
    <property type="gene ID" value="sdigi.contig48.g2908"/>
</dbReference>